<sequence length="94" mass="10474">MMSYEVPLVEQLGFSSFGSYLATLVAVVLVHHVVVYAIARFRGQPGVAIMALRDVVIGTMWLVTILGSWIAIYFYLRALYRAFLYEDVAAGLGR</sequence>
<keyword evidence="1" id="KW-0472">Membrane</keyword>
<dbReference type="RefSeq" id="WP_062798724.1">
    <property type="nucleotide sequence ID" value="NZ_CP014844.1"/>
</dbReference>
<evidence type="ECO:0000313" key="3">
    <source>
        <dbReference type="Proteomes" id="UP000075238"/>
    </source>
</evidence>
<keyword evidence="1" id="KW-0812">Transmembrane</keyword>
<dbReference type="AlphaFoldDB" id="A0A142JIS0"/>
<dbReference type="EMBL" id="CP014844">
    <property type="protein sequence ID" value="AMR77982.1"/>
    <property type="molecule type" value="Genomic_DNA"/>
</dbReference>
<accession>A0A142JIS0</accession>
<gene>
    <name evidence="2" type="ORF">A2G96_09645</name>
</gene>
<name>A0A142JIS0_9BURK</name>
<dbReference type="KEGG" id="cnan:A2G96_09645"/>
<dbReference type="Proteomes" id="UP000075238">
    <property type="component" value="Chromosome 1"/>
</dbReference>
<keyword evidence="1" id="KW-1133">Transmembrane helix</keyword>
<protein>
    <submittedName>
        <fullName evidence="2">Uncharacterized protein</fullName>
    </submittedName>
</protein>
<feature type="transmembrane region" description="Helical" evidence="1">
    <location>
        <begin position="20"/>
        <end position="39"/>
    </location>
</feature>
<evidence type="ECO:0000313" key="2">
    <source>
        <dbReference type="EMBL" id="AMR77982.1"/>
    </source>
</evidence>
<dbReference type="STRING" id="1796606.A2G96_09645"/>
<reference evidence="2 3" key="1">
    <citation type="submission" date="2016-03" db="EMBL/GenBank/DDBJ databases">
        <title>Complete genome sequence of a novel chlorpyrifos degrading bacterium, Cupriavidus nantongensis sp. X1.</title>
        <authorList>
            <person name="Fang L."/>
        </authorList>
    </citation>
    <scope>NUCLEOTIDE SEQUENCE [LARGE SCALE GENOMIC DNA]</scope>
    <source>
        <strain evidence="2 3">X1</strain>
    </source>
</reference>
<feature type="transmembrane region" description="Helical" evidence="1">
    <location>
        <begin position="51"/>
        <end position="76"/>
    </location>
</feature>
<keyword evidence="3" id="KW-1185">Reference proteome</keyword>
<proteinExistence type="predicted"/>
<organism evidence="2 3">
    <name type="scientific">Cupriavidus nantongensis</name>
    <dbReference type="NCBI Taxonomy" id="1796606"/>
    <lineage>
        <taxon>Bacteria</taxon>
        <taxon>Pseudomonadati</taxon>
        <taxon>Pseudomonadota</taxon>
        <taxon>Betaproteobacteria</taxon>
        <taxon>Burkholderiales</taxon>
        <taxon>Burkholderiaceae</taxon>
        <taxon>Cupriavidus</taxon>
    </lineage>
</organism>
<evidence type="ECO:0000256" key="1">
    <source>
        <dbReference type="SAM" id="Phobius"/>
    </source>
</evidence>